<comment type="caution">
    <text evidence="1">The sequence shown here is derived from an EMBL/GenBank/DDBJ whole genome shotgun (WGS) entry which is preliminary data.</text>
</comment>
<evidence type="ECO:0000313" key="1">
    <source>
        <dbReference type="EMBL" id="GER91660.1"/>
    </source>
</evidence>
<organism evidence="1 2">
    <name type="scientific">Dictyobacter vulcani</name>
    <dbReference type="NCBI Taxonomy" id="2607529"/>
    <lineage>
        <taxon>Bacteria</taxon>
        <taxon>Bacillati</taxon>
        <taxon>Chloroflexota</taxon>
        <taxon>Ktedonobacteria</taxon>
        <taxon>Ktedonobacterales</taxon>
        <taxon>Dictyobacteraceae</taxon>
        <taxon>Dictyobacter</taxon>
    </lineage>
</organism>
<evidence type="ECO:0008006" key="3">
    <source>
        <dbReference type="Google" id="ProtNLM"/>
    </source>
</evidence>
<evidence type="ECO:0000313" key="2">
    <source>
        <dbReference type="Proteomes" id="UP000326912"/>
    </source>
</evidence>
<sequence>MEIGIRCFGDTYITPLAERLRFQEKNKYTFHCLKVDQQVVGYFSLFRFTPDLQDRLLCGTSIERDIRPEDVLPFSQHEPFDIYVDVIVVDPALPLHLRNLYAGLLIMYYTELILQLADDGYAIERIYAVTTTPEGANLTRRLGMQPMEQKSQLPERLAWACNFKQEGDQIYRKLKERLARYQSKVAHQDA</sequence>
<protein>
    <recommendedName>
        <fullName evidence="3">N-acetyltransferase domain-containing protein</fullName>
    </recommendedName>
</protein>
<proteinExistence type="predicted"/>
<dbReference type="EMBL" id="BKZW01000004">
    <property type="protein sequence ID" value="GER91660.1"/>
    <property type="molecule type" value="Genomic_DNA"/>
</dbReference>
<dbReference type="Proteomes" id="UP000326912">
    <property type="component" value="Unassembled WGS sequence"/>
</dbReference>
<accession>A0A5J4KYQ7</accession>
<dbReference type="RefSeq" id="WP_151759284.1">
    <property type="nucleotide sequence ID" value="NZ_BKZW01000004.1"/>
</dbReference>
<name>A0A5J4KYQ7_9CHLR</name>
<gene>
    <name evidence="1" type="ORF">KDW_58220</name>
</gene>
<keyword evidence="2" id="KW-1185">Reference proteome</keyword>
<reference evidence="1 2" key="1">
    <citation type="submission" date="2019-10" db="EMBL/GenBank/DDBJ databases">
        <title>Dictyobacter vulcani sp. nov., within the class Ktedonobacteria, isolated from soil of volcanic Mt. Zao.</title>
        <authorList>
            <person name="Zheng Y."/>
            <person name="Wang C.M."/>
            <person name="Sakai Y."/>
            <person name="Abe K."/>
            <person name="Yokota A."/>
            <person name="Yabe S."/>
        </authorList>
    </citation>
    <scope>NUCLEOTIDE SEQUENCE [LARGE SCALE GENOMIC DNA]</scope>
    <source>
        <strain evidence="1 2">W12</strain>
    </source>
</reference>
<dbReference type="AlphaFoldDB" id="A0A5J4KYQ7"/>